<reference evidence="3 4" key="1">
    <citation type="submission" date="2024-09" db="EMBL/GenBank/DDBJ databases">
        <authorList>
            <person name="Sun Q."/>
            <person name="Mori K."/>
        </authorList>
    </citation>
    <scope>NUCLEOTIDE SEQUENCE [LARGE SCALE GENOMIC DNA]</scope>
    <source>
        <strain evidence="3 4">TISTR 1856</strain>
    </source>
</reference>
<evidence type="ECO:0000313" key="4">
    <source>
        <dbReference type="Proteomes" id="UP001589748"/>
    </source>
</evidence>
<keyword evidence="4" id="KW-1185">Reference proteome</keyword>
<name>A0ABV5LN64_9ACTN</name>
<feature type="region of interest" description="Disordered" evidence="1">
    <location>
        <begin position="1"/>
        <end position="20"/>
    </location>
</feature>
<dbReference type="RefSeq" id="WP_380136154.1">
    <property type="nucleotide sequence ID" value="NZ_JBHLUI010000006.1"/>
</dbReference>
<protein>
    <submittedName>
        <fullName evidence="3">Oxygenase MpaB family protein</fullName>
    </submittedName>
</protein>
<dbReference type="EMBL" id="JBHMDM010000001">
    <property type="protein sequence ID" value="MFB9375549.1"/>
    <property type="molecule type" value="Genomic_DNA"/>
</dbReference>
<dbReference type="InterPro" id="IPR018713">
    <property type="entry name" value="MPAB/Lcp_cat_dom"/>
</dbReference>
<comment type="caution">
    <text evidence="3">The sequence shown here is derived from an EMBL/GenBank/DDBJ whole genome shotgun (WGS) entry which is preliminary data.</text>
</comment>
<organism evidence="3 4">
    <name type="scientific">Kineococcus gynurae</name>
    <dbReference type="NCBI Taxonomy" id="452979"/>
    <lineage>
        <taxon>Bacteria</taxon>
        <taxon>Bacillati</taxon>
        <taxon>Actinomycetota</taxon>
        <taxon>Actinomycetes</taxon>
        <taxon>Kineosporiales</taxon>
        <taxon>Kineosporiaceae</taxon>
        <taxon>Kineococcus</taxon>
    </lineage>
</organism>
<proteinExistence type="predicted"/>
<feature type="domain" description="ER-bound oxygenase mpaB/mpaB'/Rubber oxygenase catalytic" evidence="2">
    <location>
        <begin position="27"/>
        <end position="233"/>
    </location>
</feature>
<accession>A0ABV5LN64</accession>
<dbReference type="Proteomes" id="UP001589748">
    <property type="component" value="Unassembled WGS sequence"/>
</dbReference>
<evidence type="ECO:0000259" key="2">
    <source>
        <dbReference type="Pfam" id="PF09995"/>
    </source>
</evidence>
<sequence>MSAESSTPVRASPTPQEEPATVEAALHGPLLPVALLAAALVEEAHPVLAVAAATDPRHPWQRIRDLASVVRAARRDPCRALALAARERVLMTSSGDLEPERTVAVRHALRLSAVFAASASAGRRLDPAQQERYVRDQVGTAVLLGAQDEVVPDSVERMNALVEEIRLDVESLLLLSRRPAGPTSPTPRGSRCIAVDEPRMPGWVAASTLAPSLLPAWADRPGLPDRFDDDELRRRLTRLEAAALRPRRR</sequence>
<gene>
    <name evidence="3" type="ORF">ACFFVI_01075</name>
</gene>
<feature type="compositionally biased region" description="Polar residues" evidence="1">
    <location>
        <begin position="1"/>
        <end position="15"/>
    </location>
</feature>
<evidence type="ECO:0000313" key="3">
    <source>
        <dbReference type="EMBL" id="MFB9375549.1"/>
    </source>
</evidence>
<evidence type="ECO:0000256" key="1">
    <source>
        <dbReference type="SAM" id="MobiDB-lite"/>
    </source>
</evidence>
<dbReference type="Pfam" id="PF09995">
    <property type="entry name" value="MPAB_Lcp_cat"/>
    <property type="match status" value="1"/>
</dbReference>